<gene>
    <name evidence="11" type="primary">CXCL11.4</name>
</gene>
<dbReference type="SUPFAM" id="SSF54117">
    <property type="entry name" value="Interleukin 8-like chemokines"/>
    <property type="match status" value="1"/>
</dbReference>
<dbReference type="InterPro" id="IPR036048">
    <property type="entry name" value="Interleukin_8-like_sf"/>
</dbReference>
<dbReference type="GO" id="GO:0006955">
    <property type="term" value="P:immune response"/>
    <property type="evidence" value="ECO:0007669"/>
    <property type="project" value="InterPro"/>
</dbReference>
<evidence type="ECO:0000256" key="8">
    <source>
        <dbReference type="ARBA" id="ARBA00054901"/>
    </source>
</evidence>
<evidence type="ECO:0000256" key="9">
    <source>
        <dbReference type="SAM" id="MobiDB-lite"/>
    </source>
</evidence>
<proteinExistence type="evidence at transcript level"/>
<keyword evidence="4" id="KW-0202">Cytokine</keyword>
<dbReference type="InterPro" id="IPR001811">
    <property type="entry name" value="Chemokine_IL8-like_dom"/>
</dbReference>
<comment type="function">
    <text evidence="8">Ligand for cxcr3.2. Chemotactic for macrophages.</text>
</comment>
<evidence type="ECO:0000256" key="3">
    <source>
        <dbReference type="ARBA" id="ARBA00022500"/>
    </source>
</evidence>
<reference evidence="11" key="1">
    <citation type="submission" date="2017-08" db="EMBL/GenBank/DDBJ databases">
        <title>An investigation of the diversity and expression of chemokine superfamily by teleost fishes grass carp Ctenopharyngodon idella.</title>
        <authorList>
            <person name="Liao Z."/>
            <person name="Su J."/>
        </authorList>
    </citation>
    <scope>NUCLEOTIDE SEQUENCE</scope>
</reference>
<comment type="subcellular location">
    <subcellularLocation>
        <location evidence="1">Secreted</location>
    </subcellularLocation>
</comment>
<dbReference type="Gene3D" id="2.40.50.40">
    <property type="match status" value="1"/>
</dbReference>
<comment type="similarity">
    <text evidence="2">Belongs to the intercrine alpha (chemokine CxC) family.</text>
</comment>
<dbReference type="AlphaFoldDB" id="A0A345D728"/>
<dbReference type="Pfam" id="PF00048">
    <property type="entry name" value="IL8"/>
    <property type="match status" value="1"/>
</dbReference>
<evidence type="ECO:0000259" key="10">
    <source>
        <dbReference type="SMART" id="SM00199"/>
    </source>
</evidence>
<evidence type="ECO:0000256" key="4">
    <source>
        <dbReference type="ARBA" id="ARBA00022514"/>
    </source>
</evidence>
<dbReference type="PANTHER" id="PTHR12015">
    <property type="entry name" value="SMALL INDUCIBLE CYTOKINE A"/>
    <property type="match status" value="1"/>
</dbReference>
<feature type="region of interest" description="Disordered" evidence="9">
    <location>
        <begin position="35"/>
        <end position="54"/>
    </location>
</feature>
<dbReference type="CDD" id="cd00273">
    <property type="entry name" value="Chemokine_CXC"/>
    <property type="match status" value="1"/>
</dbReference>
<keyword evidence="5" id="KW-0964">Secreted</keyword>
<evidence type="ECO:0000256" key="6">
    <source>
        <dbReference type="ARBA" id="ARBA00022729"/>
    </source>
</evidence>
<evidence type="ECO:0000256" key="5">
    <source>
        <dbReference type="ARBA" id="ARBA00022525"/>
    </source>
</evidence>
<sequence>MSIIPGGKWELRVDLDRQLKFPHQITVTSFRPNLQTSVASAPSPGDFPGSKEQNIKEQNISNGWLPADDSAANPNGTVGGQARAPKGRCFCADKGVNMVPPKLIEKVEIIPPSPSCENQEIVVTLKNGTEQKCLNPESKFTQKYIMTAFKKRL</sequence>
<feature type="region of interest" description="Disordered" evidence="9">
    <location>
        <begin position="62"/>
        <end position="84"/>
    </location>
</feature>
<dbReference type="InterPro" id="IPR039809">
    <property type="entry name" value="Chemokine_b/g/d"/>
</dbReference>
<keyword evidence="3" id="KW-0145">Chemotaxis</keyword>
<dbReference type="GO" id="GO:0042056">
    <property type="term" value="F:chemoattractant activity"/>
    <property type="evidence" value="ECO:0007669"/>
    <property type="project" value="UniProtKB-ARBA"/>
</dbReference>
<evidence type="ECO:0000256" key="1">
    <source>
        <dbReference type="ARBA" id="ARBA00004613"/>
    </source>
</evidence>
<dbReference type="GO" id="GO:0008009">
    <property type="term" value="F:chemokine activity"/>
    <property type="evidence" value="ECO:0007669"/>
    <property type="project" value="InterPro"/>
</dbReference>
<evidence type="ECO:0000313" key="11">
    <source>
        <dbReference type="EMBL" id="AXF84158.1"/>
    </source>
</evidence>
<accession>A0A345D728</accession>
<dbReference type="PANTHER" id="PTHR12015:SF191">
    <property type="entry name" value="C-X-C MOTIF CHEMOKINE 11"/>
    <property type="match status" value="1"/>
</dbReference>
<evidence type="ECO:0000256" key="2">
    <source>
        <dbReference type="ARBA" id="ARBA00010665"/>
    </source>
</evidence>
<dbReference type="InterPro" id="IPR001089">
    <property type="entry name" value="Chemokine_CXC"/>
</dbReference>
<dbReference type="GO" id="GO:0005615">
    <property type="term" value="C:extracellular space"/>
    <property type="evidence" value="ECO:0007669"/>
    <property type="project" value="UniProtKB-KW"/>
</dbReference>
<name>A0A345D728_CTEID</name>
<evidence type="ECO:0000256" key="7">
    <source>
        <dbReference type="ARBA" id="ARBA00023157"/>
    </source>
</evidence>
<keyword evidence="7" id="KW-1015">Disulfide bond</keyword>
<dbReference type="InterPro" id="IPR033899">
    <property type="entry name" value="CXC_Chemokine_domain"/>
</dbReference>
<dbReference type="GO" id="GO:0006952">
    <property type="term" value="P:defense response"/>
    <property type="evidence" value="ECO:0007669"/>
    <property type="project" value="InterPro"/>
</dbReference>
<dbReference type="PRINTS" id="PR00437">
    <property type="entry name" value="SMALLCYTKCXC"/>
</dbReference>
<dbReference type="PRINTS" id="PR00436">
    <property type="entry name" value="INTERLEUKIN8"/>
</dbReference>
<feature type="domain" description="Chemokine interleukin-8-like" evidence="10">
    <location>
        <begin position="86"/>
        <end position="148"/>
    </location>
</feature>
<organism evidence="11">
    <name type="scientific">Ctenopharyngodon idella</name>
    <name type="common">Grass carp</name>
    <name type="synonym">Leuciscus idella</name>
    <dbReference type="NCBI Taxonomy" id="7959"/>
    <lineage>
        <taxon>Eukaryota</taxon>
        <taxon>Metazoa</taxon>
        <taxon>Chordata</taxon>
        <taxon>Craniata</taxon>
        <taxon>Vertebrata</taxon>
        <taxon>Euteleostomi</taxon>
        <taxon>Actinopterygii</taxon>
        <taxon>Neopterygii</taxon>
        <taxon>Teleostei</taxon>
        <taxon>Ostariophysi</taxon>
        <taxon>Cypriniformes</taxon>
        <taxon>Xenocyprididae</taxon>
        <taxon>Xenocypridinae</taxon>
        <taxon>Ctenopharyngodon</taxon>
    </lineage>
</organism>
<protein>
    <submittedName>
        <fullName evidence="11">Chemokine ligand 11</fullName>
    </submittedName>
</protein>
<dbReference type="FunFam" id="2.40.50.40:FF:000004">
    <property type="entry name" value="C-X-C motif chemokine"/>
    <property type="match status" value="1"/>
</dbReference>
<dbReference type="SMART" id="SM00199">
    <property type="entry name" value="SCY"/>
    <property type="match status" value="1"/>
</dbReference>
<dbReference type="EMBL" id="MF783128">
    <property type="protein sequence ID" value="AXF84158.1"/>
    <property type="molecule type" value="mRNA"/>
</dbReference>
<keyword evidence="6" id="KW-0732">Signal</keyword>